<keyword evidence="3 12" id="KW-0597">Phosphoprotein</keyword>
<protein>
    <recommendedName>
        <fullName evidence="2">histidine kinase</fullName>
        <ecNumber evidence="2">2.7.13.3</ecNumber>
    </recommendedName>
</protein>
<dbReference type="Gene3D" id="1.10.287.130">
    <property type="match status" value="1"/>
</dbReference>
<dbReference type="InterPro" id="IPR001789">
    <property type="entry name" value="Sig_transdc_resp-reg_receiver"/>
</dbReference>
<evidence type="ECO:0000256" key="9">
    <source>
        <dbReference type="ARBA" id="ARBA00023015"/>
    </source>
</evidence>
<dbReference type="SUPFAM" id="SSF46689">
    <property type="entry name" value="Homeodomain-like"/>
    <property type="match status" value="1"/>
</dbReference>
<keyword evidence="5" id="KW-0547">Nucleotide-binding</keyword>
<dbReference type="STRING" id="1774273.LPB03_05090"/>
<dbReference type="InterPro" id="IPR003594">
    <property type="entry name" value="HATPase_dom"/>
</dbReference>
<dbReference type="EMBL" id="LSFM01000022">
    <property type="protein sequence ID" value="OBY64627.1"/>
    <property type="molecule type" value="Genomic_DNA"/>
</dbReference>
<dbReference type="GO" id="GO:0005524">
    <property type="term" value="F:ATP binding"/>
    <property type="evidence" value="ECO:0007669"/>
    <property type="project" value="UniProtKB-KW"/>
</dbReference>
<comment type="catalytic activity">
    <reaction evidence="1">
        <text>ATP + protein L-histidine = ADP + protein N-phospho-L-histidine.</text>
        <dbReference type="EC" id="2.7.13.3"/>
    </reaction>
</comment>
<dbReference type="SUPFAM" id="SSF55874">
    <property type="entry name" value="ATPase domain of HSP90 chaperone/DNA topoisomerase II/histidine kinase"/>
    <property type="match status" value="1"/>
</dbReference>
<dbReference type="Pfam" id="PF13407">
    <property type="entry name" value="Peripla_BP_4"/>
    <property type="match status" value="1"/>
</dbReference>
<dbReference type="PRINTS" id="PR00032">
    <property type="entry name" value="HTHARAC"/>
</dbReference>
<dbReference type="CDD" id="cd00082">
    <property type="entry name" value="HisKA"/>
    <property type="match status" value="1"/>
</dbReference>
<keyword evidence="14" id="KW-0472">Membrane</keyword>
<evidence type="ECO:0000256" key="7">
    <source>
        <dbReference type="ARBA" id="ARBA00022840"/>
    </source>
</evidence>
<sequence>MKIKIVTFLSLLLFISCSMENEETKYKIGFSQCISTDDWRKYMDYEMTVEASLYSEIDLKIFQADGDVETQKLQIESMIKNNFDVIIISPIEPEPLVNTVEKAFEKGIPIIIIDRKINSEKFTAFIGADNLEVGRNAANYISSTNDGVVNVLEIKGSGNSYPKIERNLGFHEIINNEPNIKVQYSYDVDEVGKTANVFDSINLIPIDYVYAFNDDLAYDAWKIAKSKGLEKKIKFIGVDGLNGENNGIQLVRRRVLAATILYPTGGDEAIKIVRKILRKENVLKNNILNTTVIDYRNADIMKNQFDKISQHQNDIENQQLKIKQQEETYTTQSNTLKLLLVLLILIILLAAFSIYSSFNLKKKKRELEIQNNKITNQRNQIKKINEAKTNFFTSLSHEFKTPITLILSSIDSLSENKNIRDNKLLKEVGLIFNNSKRLLRLINQLIDFRKGEDKKFILRASKTNLYQFSNTIFKDFEREAQKRNIKFLLNTNNEYLDIYLDRNLMDKVYFNLLSNSFKFTPNNGTIKIEIEDIKESNFVKIYFKDSGIGIPENEIDKVFKAFYQGSNNNKSSSGIGLHLSKEFIELHKGEIEVSSNNGTEFMITLYKDNVHLSSDEIVFEPAIIDNPLLNFNLDYEDDAFTVQNDLIEENRDSILIIDDNEDLVKYLSSKLKLEYNVSINNGNSVLEKAFEVMPDIIICDVNLPEKNGFEICDILKKDIRTSHIPFIILTAYDNKESYIQGLESGADLFLTKPFSFAILYRSIKNLLYNREKLRKHYIKNIYKSEPIKKNGLFEQDFIEIMNKHIYENIDDSSFSVEQLATKLSISRVQLYRKIKSILNISISDYILNIRLEKAKTLLQDSKLSISEVAYSVGFSSPSYFSSSFKNKFGKTPKLYRKN</sequence>
<dbReference type="SMART" id="SM00387">
    <property type="entry name" value="HATPase_c"/>
    <property type="match status" value="1"/>
</dbReference>
<dbReference type="Pfam" id="PF00072">
    <property type="entry name" value="Response_reg"/>
    <property type="match status" value="1"/>
</dbReference>
<evidence type="ECO:0000259" key="16">
    <source>
        <dbReference type="PROSITE" id="PS50109"/>
    </source>
</evidence>
<dbReference type="SUPFAM" id="SSF47384">
    <property type="entry name" value="Homodimeric domain of signal transducing histidine kinase"/>
    <property type="match status" value="1"/>
</dbReference>
<accession>A0A1B8TY95</accession>
<keyword evidence="11" id="KW-0804">Transcription</keyword>
<dbReference type="InterPro" id="IPR036097">
    <property type="entry name" value="HisK_dim/P_sf"/>
</dbReference>
<feature type="domain" description="HTH araC/xylS-type" evidence="15">
    <location>
        <begin position="799"/>
        <end position="898"/>
    </location>
</feature>
<dbReference type="SMART" id="SM00448">
    <property type="entry name" value="REC"/>
    <property type="match status" value="1"/>
</dbReference>
<feature type="coiled-coil region" evidence="13">
    <location>
        <begin position="357"/>
        <end position="387"/>
    </location>
</feature>
<dbReference type="InterPro" id="IPR018060">
    <property type="entry name" value="HTH_AraC"/>
</dbReference>
<evidence type="ECO:0000256" key="12">
    <source>
        <dbReference type="PROSITE-ProRule" id="PRU00169"/>
    </source>
</evidence>
<dbReference type="InterPro" id="IPR028082">
    <property type="entry name" value="Peripla_BP_I"/>
</dbReference>
<keyword evidence="6" id="KW-0418">Kinase</keyword>
<dbReference type="Gene3D" id="3.40.50.2300">
    <property type="match status" value="3"/>
</dbReference>
<keyword evidence="9" id="KW-0805">Transcription regulation</keyword>
<feature type="domain" description="Histidine kinase" evidence="16">
    <location>
        <begin position="394"/>
        <end position="609"/>
    </location>
</feature>
<dbReference type="InterPro" id="IPR020449">
    <property type="entry name" value="Tscrpt_reg_AraC-type_HTH"/>
</dbReference>
<dbReference type="InterPro" id="IPR018062">
    <property type="entry name" value="HTH_AraC-typ_CS"/>
</dbReference>
<dbReference type="SMART" id="SM00342">
    <property type="entry name" value="HTH_ARAC"/>
    <property type="match status" value="1"/>
</dbReference>
<organism evidence="18 19">
    <name type="scientific">Polaribacter vadi</name>
    <dbReference type="NCBI Taxonomy" id="1774273"/>
    <lineage>
        <taxon>Bacteria</taxon>
        <taxon>Pseudomonadati</taxon>
        <taxon>Bacteroidota</taxon>
        <taxon>Flavobacteriia</taxon>
        <taxon>Flavobacteriales</taxon>
        <taxon>Flavobacteriaceae</taxon>
    </lineage>
</organism>
<keyword evidence="4" id="KW-0808">Transferase</keyword>
<dbReference type="PROSITE" id="PS01124">
    <property type="entry name" value="HTH_ARAC_FAMILY_2"/>
    <property type="match status" value="1"/>
</dbReference>
<evidence type="ECO:0000256" key="8">
    <source>
        <dbReference type="ARBA" id="ARBA00023012"/>
    </source>
</evidence>
<keyword evidence="10" id="KW-0238">DNA-binding</keyword>
<keyword evidence="13" id="KW-0175">Coiled coil</keyword>
<evidence type="ECO:0000256" key="14">
    <source>
        <dbReference type="SAM" id="Phobius"/>
    </source>
</evidence>
<evidence type="ECO:0000256" key="3">
    <source>
        <dbReference type="ARBA" id="ARBA00022553"/>
    </source>
</evidence>
<evidence type="ECO:0000256" key="5">
    <source>
        <dbReference type="ARBA" id="ARBA00022741"/>
    </source>
</evidence>
<dbReference type="PANTHER" id="PTHR43547">
    <property type="entry name" value="TWO-COMPONENT HISTIDINE KINASE"/>
    <property type="match status" value="1"/>
</dbReference>
<evidence type="ECO:0000256" key="13">
    <source>
        <dbReference type="SAM" id="Coils"/>
    </source>
</evidence>
<keyword evidence="14" id="KW-0812">Transmembrane</keyword>
<keyword evidence="19" id="KW-1185">Reference proteome</keyword>
<dbReference type="SMART" id="SM00388">
    <property type="entry name" value="HisKA"/>
    <property type="match status" value="1"/>
</dbReference>
<dbReference type="PROSITE" id="PS00041">
    <property type="entry name" value="HTH_ARAC_FAMILY_1"/>
    <property type="match status" value="1"/>
</dbReference>
<reference evidence="19" key="1">
    <citation type="submission" date="2016-02" db="EMBL/GenBank/DDBJ databases">
        <authorList>
            <person name="Shin S.-K."/>
            <person name="Yi H."/>
            <person name="Kim E."/>
        </authorList>
    </citation>
    <scope>NUCLEOTIDE SEQUENCE [LARGE SCALE GENOMIC DNA]</scope>
    <source>
        <strain evidence="19">LPB0003</strain>
    </source>
</reference>
<evidence type="ECO:0000256" key="10">
    <source>
        <dbReference type="ARBA" id="ARBA00023125"/>
    </source>
</evidence>
<evidence type="ECO:0000313" key="19">
    <source>
        <dbReference type="Proteomes" id="UP000092584"/>
    </source>
</evidence>
<dbReference type="PROSITE" id="PS50109">
    <property type="entry name" value="HIS_KIN"/>
    <property type="match status" value="1"/>
</dbReference>
<dbReference type="InterPro" id="IPR025997">
    <property type="entry name" value="SBP_2_dom"/>
</dbReference>
<dbReference type="PROSITE" id="PS51257">
    <property type="entry name" value="PROKAR_LIPOPROTEIN"/>
    <property type="match status" value="1"/>
</dbReference>
<keyword evidence="7" id="KW-0067">ATP-binding</keyword>
<feature type="coiled-coil region" evidence="13">
    <location>
        <begin position="301"/>
        <end position="328"/>
    </location>
</feature>
<comment type="caution">
    <text evidence="18">The sequence shown here is derived from an EMBL/GenBank/DDBJ whole genome shotgun (WGS) entry which is preliminary data.</text>
</comment>
<evidence type="ECO:0000259" key="17">
    <source>
        <dbReference type="PROSITE" id="PS50110"/>
    </source>
</evidence>
<dbReference type="InterPro" id="IPR003661">
    <property type="entry name" value="HisK_dim/P_dom"/>
</dbReference>
<evidence type="ECO:0000259" key="15">
    <source>
        <dbReference type="PROSITE" id="PS01124"/>
    </source>
</evidence>
<dbReference type="Gene3D" id="3.30.565.10">
    <property type="entry name" value="Histidine kinase-like ATPase, C-terminal domain"/>
    <property type="match status" value="1"/>
</dbReference>
<dbReference type="EC" id="2.7.13.3" evidence="2"/>
<dbReference type="Proteomes" id="UP000092584">
    <property type="component" value="Unassembled WGS sequence"/>
</dbReference>
<dbReference type="SUPFAM" id="SSF53822">
    <property type="entry name" value="Periplasmic binding protein-like I"/>
    <property type="match status" value="1"/>
</dbReference>
<keyword evidence="14" id="KW-1133">Transmembrane helix</keyword>
<evidence type="ECO:0000256" key="11">
    <source>
        <dbReference type="ARBA" id="ARBA00023163"/>
    </source>
</evidence>
<dbReference type="Pfam" id="PF02518">
    <property type="entry name" value="HATPase_c"/>
    <property type="match status" value="1"/>
</dbReference>
<evidence type="ECO:0000256" key="6">
    <source>
        <dbReference type="ARBA" id="ARBA00022777"/>
    </source>
</evidence>
<dbReference type="InterPro" id="IPR005467">
    <property type="entry name" value="His_kinase_dom"/>
</dbReference>
<evidence type="ECO:0000256" key="2">
    <source>
        <dbReference type="ARBA" id="ARBA00012438"/>
    </source>
</evidence>
<dbReference type="Pfam" id="PF12833">
    <property type="entry name" value="HTH_18"/>
    <property type="match status" value="1"/>
</dbReference>
<dbReference type="FunFam" id="3.30.565.10:FF:000037">
    <property type="entry name" value="Hybrid sensor histidine kinase/response regulator"/>
    <property type="match status" value="1"/>
</dbReference>
<proteinExistence type="predicted"/>
<evidence type="ECO:0000256" key="1">
    <source>
        <dbReference type="ARBA" id="ARBA00000085"/>
    </source>
</evidence>
<dbReference type="GO" id="GO:0043565">
    <property type="term" value="F:sequence-specific DNA binding"/>
    <property type="evidence" value="ECO:0007669"/>
    <property type="project" value="InterPro"/>
</dbReference>
<dbReference type="Pfam" id="PF00512">
    <property type="entry name" value="HisKA"/>
    <property type="match status" value="1"/>
</dbReference>
<dbReference type="InterPro" id="IPR009057">
    <property type="entry name" value="Homeodomain-like_sf"/>
</dbReference>
<dbReference type="PANTHER" id="PTHR43547:SF2">
    <property type="entry name" value="HYBRID SIGNAL TRANSDUCTION HISTIDINE KINASE C"/>
    <property type="match status" value="1"/>
</dbReference>
<feature type="transmembrane region" description="Helical" evidence="14">
    <location>
        <begin position="338"/>
        <end position="358"/>
    </location>
</feature>
<dbReference type="SUPFAM" id="SSF52172">
    <property type="entry name" value="CheY-like"/>
    <property type="match status" value="1"/>
</dbReference>
<dbReference type="InterPro" id="IPR011006">
    <property type="entry name" value="CheY-like_superfamily"/>
</dbReference>
<name>A0A1B8TY95_9FLAO</name>
<dbReference type="AlphaFoldDB" id="A0A1B8TY95"/>
<dbReference type="CDD" id="cd06308">
    <property type="entry name" value="PBP1_sensor_kinase-like"/>
    <property type="match status" value="1"/>
</dbReference>
<dbReference type="Gene3D" id="1.10.10.60">
    <property type="entry name" value="Homeodomain-like"/>
    <property type="match status" value="2"/>
</dbReference>
<gene>
    <name evidence="18" type="ORF">LPB3_07405</name>
</gene>
<feature type="domain" description="Response regulatory" evidence="17">
    <location>
        <begin position="653"/>
        <end position="767"/>
    </location>
</feature>
<dbReference type="GO" id="GO:0000155">
    <property type="term" value="F:phosphorelay sensor kinase activity"/>
    <property type="evidence" value="ECO:0007669"/>
    <property type="project" value="InterPro"/>
</dbReference>
<dbReference type="PROSITE" id="PS50110">
    <property type="entry name" value="RESPONSE_REGULATORY"/>
    <property type="match status" value="1"/>
</dbReference>
<dbReference type="InterPro" id="IPR036890">
    <property type="entry name" value="HATPase_C_sf"/>
</dbReference>
<keyword evidence="8" id="KW-0902">Two-component regulatory system</keyword>
<evidence type="ECO:0000313" key="18">
    <source>
        <dbReference type="EMBL" id="OBY64627.1"/>
    </source>
</evidence>
<dbReference type="GO" id="GO:0003700">
    <property type="term" value="F:DNA-binding transcription factor activity"/>
    <property type="evidence" value="ECO:0007669"/>
    <property type="project" value="InterPro"/>
</dbReference>
<feature type="modified residue" description="4-aspartylphosphate" evidence="12">
    <location>
        <position position="700"/>
    </location>
</feature>
<evidence type="ECO:0000256" key="4">
    <source>
        <dbReference type="ARBA" id="ARBA00022679"/>
    </source>
</evidence>